<dbReference type="InterPro" id="IPR023027">
    <property type="entry name" value="Mannitol_DH_CS"/>
</dbReference>
<evidence type="ECO:0000256" key="2">
    <source>
        <dbReference type="ARBA" id="ARBA00023027"/>
    </source>
</evidence>
<name>A0ABT9PZ99_9HYPH</name>
<dbReference type="RefSeq" id="WP_306838831.1">
    <property type="nucleotide sequence ID" value="NZ_JAUSRF010000019.1"/>
</dbReference>
<dbReference type="InterPro" id="IPR013328">
    <property type="entry name" value="6PGD_dom2"/>
</dbReference>
<dbReference type="PANTHER" id="PTHR43362:SF1">
    <property type="entry name" value="MANNITOL DEHYDROGENASE 2-RELATED"/>
    <property type="match status" value="1"/>
</dbReference>
<protein>
    <submittedName>
        <fullName evidence="5">Fructuronate reductase</fullName>
        <ecNumber evidence="5">1.1.1.57</ecNumber>
    </submittedName>
</protein>
<organism evidence="5 6">
    <name type="scientific">Neorhizobium huautlense</name>
    <dbReference type="NCBI Taxonomy" id="67774"/>
    <lineage>
        <taxon>Bacteria</taxon>
        <taxon>Pseudomonadati</taxon>
        <taxon>Pseudomonadota</taxon>
        <taxon>Alphaproteobacteria</taxon>
        <taxon>Hyphomicrobiales</taxon>
        <taxon>Rhizobiaceae</taxon>
        <taxon>Rhizobium/Agrobacterium group</taxon>
        <taxon>Neorhizobium</taxon>
    </lineage>
</organism>
<comment type="caution">
    <text evidence="5">The sequence shown here is derived from an EMBL/GenBank/DDBJ whole genome shotgun (WGS) entry which is preliminary data.</text>
</comment>
<dbReference type="Gene3D" id="1.10.1040.10">
    <property type="entry name" value="N-(1-d-carboxylethyl)-l-norvaline Dehydrogenase, domain 2"/>
    <property type="match status" value="1"/>
</dbReference>
<dbReference type="InterPro" id="IPR013131">
    <property type="entry name" value="Mannitol_DH_N"/>
</dbReference>
<dbReference type="Proteomes" id="UP001241472">
    <property type="component" value="Unassembled WGS sequence"/>
</dbReference>
<dbReference type="GO" id="GO:0008866">
    <property type="term" value="F:fructuronate reductase activity"/>
    <property type="evidence" value="ECO:0007669"/>
    <property type="project" value="UniProtKB-EC"/>
</dbReference>
<evidence type="ECO:0000259" key="3">
    <source>
        <dbReference type="Pfam" id="PF01232"/>
    </source>
</evidence>
<evidence type="ECO:0000313" key="6">
    <source>
        <dbReference type="Proteomes" id="UP001241472"/>
    </source>
</evidence>
<reference evidence="5 6" key="1">
    <citation type="submission" date="2023-07" db="EMBL/GenBank/DDBJ databases">
        <title>Sorghum-associated microbial communities from plants grown in Nebraska, USA.</title>
        <authorList>
            <person name="Schachtman D."/>
        </authorList>
    </citation>
    <scope>NUCLEOTIDE SEQUENCE [LARGE SCALE GENOMIC DNA]</scope>
    <source>
        <strain evidence="5 6">DS1307</strain>
    </source>
</reference>
<evidence type="ECO:0000313" key="5">
    <source>
        <dbReference type="EMBL" id="MDP9839816.1"/>
    </source>
</evidence>
<dbReference type="EC" id="1.1.1.57" evidence="5"/>
<keyword evidence="6" id="KW-1185">Reference proteome</keyword>
<feature type="domain" description="Mannitol dehydrogenase C-terminal" evidence="4">
    <location>
        <begin position="303"/>
        <end position="495"/>
    </location>
</feature>
<dbReference type="Pfam" id="PF08125">
    <property type="entry name" value="Mannitol_dh_C"/>
    <property type="match status" value="1"/>
</dbReference>
<sequence>MWHIVINHCAWEYVMENSPRMRLSNASAARLGAFVDRPAFDRREVSPGIVHIGLGAFCRAHLAVYTEDVIAKGASDWGIVGVDTISTAVRDALKPQDCLYTLLSRDNGDDSLRVVGSIIDVMISSDQRREIFELMCTPEIRIVTLTVTEKGYCQDAATGLLDEQHPAVIADLANPTEPNSIPGFLTEALRLRKQAGHPPFTVLVCDNLAQNGTKVHRLVSRFAELRDADLGQFIRDNVSFPCTMVDRITPATQDADRETVAGRLGVQDAWPVVTEPFRQWVIEDQFPLGRPDWEKAGAIMVDDVLPFEMMKLRCLNGAHSTLAYLAVVAGIDTISDAMTDASLPKIIRQLWDNDLIPSLAAVPGTDVKTYTHELEARFQNTGVRHLTLQISSDGSQKLPPRLLEAARELYAAGTEPKVIPLTVAAWMRFLSGKSESGMAYTISDPHADKLTAIFANAENDPERLADSLFTVRDIFGDDLPTNQHFRSSVIGHLRSLITYGTAKTLKDFLANS</sequence>
<dbReference type="InterPro" id="IPR008927">
    <property type="entry name" value="6-PGluconate_DH-like_C_sf"/>
</dbReference>
<dbReference type="PRINTS" id="PR00084">
    <property type="entry name" value="MTLDHDRGNASE"/>
</dbReference>
<proteinExistence type="predicted"/>
<evidence type="ECO:0000259" key="4">
    <source>
        <dbReference type="Pfam" id="PF08125"/>
    </source>
</evidence>
<dbReference type="SUPFAM" id="SSF48179">
    <property type="entry name" value="6-phosphogluconate dehydrogenase C-terminal domain-like"/>
    <property type="match status" value="1"/>
</dbReference>
<keyword evidence="2" id="KW-0520">NAD</keyword>
<dbReference type="InterPro" id="IPR013118">
    <property type="entry name" value="Mannitol_DH_C"/>
</dbReference>
<keyword evidence="1 5" id="KW-0560">Oxidoreductase</keyword>
<dbReference type="InterPro" id="IPR036291">
    <property type="entry name" value="NAD(P)-bd_dom_sf"/>
</dbReference>
<gene>
    <name evidence="5" type="ORF">J2T09_004596</name>
</gene>
<dbReference type="Gene3D" id="3.40.50.720">
    <property type="entry name" value="NAD(P)-binding Rossmann-like Domain"/>
    <property type="match status" value="1"/>
</dbReference>
<dbReference type="EMBL" id="JAUSRF010000019">
    <property type="protein sequence ID" value="MDP9839816.1"/>
    <property type="molecule type" value="Genomic_DNA"/>
</dbReference>
<feature type="domain" description="Mannitol dehydrogenase N-terminal" evidence="3">
    <location>
        <begin position="48"/>
        <end position="295"/>
    </location>
</feature>
<accession>A0ABT9PZ99</accession>
<dbReference type="SUPFAM" id="SSF51735">
    <property type="entry name" value="NAD(P)-binding Rossmann-fold domains"/>
    <property type="match status" value="1"/>
</dbReference>
<dbReference type="PANTHER" id="PTHR43362">
    <property type="entry name" value="MANNITOL DEHYDROGENASE DSF1-RELATED"/>
    <property type="match status" value="1"/>
</dbReference>
<dbReference type="PROSITE" id="PS00974">
    <property type="entry name" value="MANNITOL_DHGENASE"/>
    <property type="match status" value="1"/>
</dbReference>
<dbReference type="InterPro" id="IPR000669">
    <property type="entry name" value="Mannitol_DH"/>
</dbReference>
<evidence type="ECO:0000256" key="1">
    <source>
        <dbReference type="ARBA" id="ARBA00023002"/>
    </source>
</evidence>
<dbReference type="Pfam" id="PF01232">
    <property type="entry name" value="Mannitol_dh"/>
    <property type="match status" value="1"/>
</dbReference>
<dbReference type="InterPro" id="IPR050988">
    <property type="entry name" value="Mannitol_DH/Oxidoreductase"/>
</dbReference>